<dbReference type="OrthoDB" id="9790409at2"/>
<protein>
    <recommendedName>
        <fullName evidence="4">YeeE/YedE family protein</fullName>
    </recommendedName>
</protein>
<sequence>MTLAGGGLRLTAGFAAGLLFGVGLILSGMSDPAKVLSFLDLAGNWDPSLAFVMAGAAVVSFVGYRFSWRRTRPVLFDKFELPTARSIDRPLVVGAALFGIGWGIGGYCPGPAWSALGLGDPGTLVFMPALMLGFWAAGLMRPRG</sequence>
<dbReference type="InterPro" id="IPR046513">
    <property type="entry name" value="DUF6691"/>
</dbReference>
<keyword evidence="1" id="KW-1133">Transmembrane helix</keyword>
<feature type="transmembrane region" description="Helical" evidence="1">
    <location>
        <begin position="49"/>
        <end position="66"/>
    </location>
</feature>
<gene>
    <name evidence="2" type="ORF">LX81_00629</name>
</gene>
<feature type="transmembrane region" description="Helical" evidence="1">
    <location>
        <begin position="87"/>
        <end position="104"/>
    </location>
</feature>
<reference evidence="2 3" key="1">
    <citation type="submission" date="2018-06" db="EMBL/GenBank/DDBJ databases">
        <title>Genomic Encyclopedia of Archaeal and Bacterial Type Strains, Phase II (KMG-II): from individual species to whole genera.</title>
        <authorList>
            <person name="Goeker M."/>
        </authorList>
    </citation>
    <scope>NUCLEOTIDE SEQUENCE [LARGE SCALE GENOMIC DNA]</scope>
    <source>
        <strain evidence="2 3">DSM 22009</strain>
    </source>
</reference>
<keyword evidence="1" id="KW-0472">Membrane</keyword>
<organism evidence="2 3">
    <name type="scientific">Palleronia aestuarii</name>
    <dbReference type="NCBI Taxonomy" id="568105"/>
    <lineage>
        <taxon>Bacteria</taxon>
        <taxon>Pseudomonadati</taxon>
        <taxon>Pseudomonadota</taxon>
        <taxon>Alphaproteobacteria</taxon>
        <taxon>Rhodobacterales</taxon>
        <taxon>Roseobacteraceae</taxon>
        <taxon>Palleronia</taxon>
    </lineage>
</organism>
<name>A0A2W7NET5_9RHOB</name>
<feature type="transmembrane region" description="Helical" evidence="1">
    <location>
        <begin position="124"/>
        <end position="140"/>
    </location>
</feature>
<evidence type="ECO:0008006" key="4">
    <source>
        <dbReference type="Google" id="ProtNLM"/>
    </source>
</evidence>
<dbReference type="AlphaFoldDB" id="A0A2W7NET5"/>
<accession>A0A2W7NET5</accession>
<evidence type="ECO:0000313" key="3">
    <source>
        <dbReference type="Proteomes" id="UP000248916"/>
    </source>
</evidence>
<evidence type="ECO:0000313" key="2">
    <source>
        <dbReference type="EMBL" id="PZX18935.1"/>
    </source>
</evidence>
<dbReference type="EMBL" id="QKZL01000002">
    <property type="protein sequence ID" value="PZX18935.1"/>
    <property type="molecule type" value="Genomic_DNA"/>
</dbReference>
<dbReference type="Pfam" id="PF20398">
    <property type="entry name" value="DUF6691"/>
    <property type="match status" value="1"/>
</dbReference>
<feature type="transmembrane region" description="Helical" evidence="1">
    <location>
        <begin position="7"/>
        <end position="29"/>
    </location>
</feature>
<evidence type="ECO:0000256" key="1">
    <source>
        <dbReference type="SAM" id="Phobius"/>
    </source>
</evidence>
<comment type="caution">
    <text evidence="2">The sequence shown here is derived from an EMBL/GenBank/DDBJ whole genome shotgun (WGS) entry which is preliminary data.</text>
</comment>
<dbReference type="RefSeq" id="WP_111535825.1">
    <property type="nucleotide sequence ID" value="NZ_QKZL01000002.1"/>
</dbReference>
<dbReference type="Proteomes" id="UP000248916">
    <property type="component" value="Unassembled WGS sequence"/>
</dbReference>
<proteinExistence type="predicted"/>
<keyword evidence="3" id="KW-1185">Reference proteome</keyword>
<keyword evidence="1" id="KW-0812">Transmembrane</keyword>